<keyword evidence="1" id="KW-1133">Transmembrane helix</keyword>
<feature type="transmembrane region" description="Helical" evidence="1">
    <location>
        <begin position="152"/>
        <end position="168"/>
    </location>
</feature>
<reference evidence="3" key="1">
    <citation type="submission" date="2020-08" db="EMBL/GenBank/DDBJ databases">
        <title>Winogradskyella ouciana sp. nov., isolated from the hadal seawater of the Mariana Trench.</title>
        <authorList>
            <person name="He X."/>
        </authorList>
    </citation>
    <scope>NUCLEOTIDE SEQUENCE [LARGE SCALE GENOMIC DNA]</scope>
    <source>
        <strain evidence="3">KCTC 52348</strain>
    </source>
</reference>
<evidence type="ECO:0000313" key="4">
    <source>
        <dbReference type="Proteomes" id="UP000533900"/>
    </source>
</evidence>
<keyword evidence="3" id="KW-0808">Transferase</keyword>
<dbReference type="EMBL" id="JACLCP010000001">
    <property type="protein sequence ID" value="MBC2843629.1"/>
    <property type="molecule type" value="Genomic_DNA"/>
</dbReference>
<comment type="caution">
    <text evidence="3">The sequence shown here is derived from an EMBL/GenBank/DDBJ whole genome shotgun (WGS) entry which is preliminary data.</text>
</comment>
<feature type="transmembrane region" description="Helical" evidence="1">
    <location>
        <begin position="17"/>
        <end position="36"/>
    </location>
</feature>
<organism evidence="3 4">
    <name type="scientific">Winogradskyella flava</name>
    <dbReference type="NCBI Taxonomy" id="1884876"/>
    <lineage>
        <taxon>Bacteria</taxon>
        <taxon>Pseudomonadati</taxon>
        <taxon>Bacteroidota</taxon>
        <taxon>Flavobacteriia</taxon>
        <taxon>Flavobacteriales</taxon>
        <taxon>Flavobacteriaceae</taxon>
        <taxon>Winogradskyella</taxon>
    </lineage>
</organism>
<accession>A0A842IN34</accession>
<protein>
    <submittedName>
        <fullName evidence="3">Acyltransferase</fullName>
    </submittedName>
</protein>
<evidence type="ECO:0000259" key="2">
    <source>
        <dbReference type="Pfam" id="PF01757"/>
    </source>
</evidence>
<dbReference type="GO" id="GO:0009103">
    <property type="term" value="P:lipopolysaccharide biosynthetic process"/>
    <property type="evidence" value="ECO:0007669"/>
    <property type="project" value="TreeGrafter"/>
</dbReference>
<keyword evidence="1" id="KW-0812">Transmembrane</keyword>
<keyword evidence="3" id="KW-0012">Acyltransferase</keyword>
<name>A0A842IN34_9FLAO</name>
<dbReference type="GO" id="GO:0016747">
    <property type="term" value="F:acyltransferase activity, transferring groups other than amino-acyl groups"/>
    <property type="evidence" value="ECO:0007669"/>
    <property type="project" value="InterPro"/>
</dbReference>
<evidence type="ECO:0000256" key="1">
    <source>
        <dbReference type="SAM" id="Phobius"/>
    </source>
</evidence>
<dbReference type="Proteomes" id="UP000533900">
    <property type="component" value="Unassembled WGS sequence"/>
</dbReference>
<feature type="domain" description="Acyltransferase 3" evidence="2">
    <location>
        <begin position="19"/>
        <end position="358"/>
    </location>
</feature>
<feature type="transmembrane region" description="Helical" evidence="1">
    <location>
        <begin position="175"/>
        <end position="194"/>
    </location>
</feature>
<dbReference type="GO" id="GO:0016020">
    <property type="term" value="C:membrane"/>
    <property type="evidence" value="ECO:0007669"/>
    <property type="project" value="TreeGrafter"/>
</dbReference>
<feature type="transmembrane region" description="Helical" evidence="1">
    <location>
        <begin position="214"/>
        <end position="233"/>
    </location>
</feature>
<feature type="transmembrane region" description="Helical" evidence="1">
    <location>
        <begin position="270"/>
        <end position="292"/>
    </location>
</feature>
<dbReference type="Pfam" id="PF01757">
    <property type="entry name" value="Acyl_transf_3"/>
    <property type="match status" value="1"/>
</dbReference>
<gene>
    <name evidence="3" type="ORF">H7F21_00865</name>
</gene>
<dbReference type="PANTHER" id="PTHR23028:SF53">
    <property type="entry name" value="ACYL_TRANSF_3 DOMAIN-CONTAINING PROTEIN"/>
    <property type="match status" value="1"/>
</dbReference>
<dbReference type="RefSeq" id="WP_185788520.1">
    <property type="nucleotide sequence ID" value="NZ_JACLCP010000001.1"/>
</dbReference>
<proteinExistence type="predicted"/>
<dbReference type="AlphaFoldDB" id="A0A842IN34"/>
<dbReference type="PANTHER" id="PTHR23028">
    <property type="entry name" value="ACETYLTRANSFERASE"/>
    <property type="match status" value="1"/>
</dbReference>
<keyword evidence="4" id="KW-1185">Reference proteome</keyword>
<dbReference type="InterPro" id="IPR050879">
    <property type="entry name" value="Acyltransferase_3"/>
</dbReference>
<dbReference type="InterPro" id="IPR002656">
    <property type="entry name" value="Acyl_transf_3_dom"/>
</dbReference>
<feature type="transmembrane region" description="Helical" evidence="1">
    <location>
        <begin position="304"/>
        <end position="328"/>
    </location>
</feature>
<sequence>MYFIIRFFKIEIDSTRLFGLDILRALAILFVIYQHAGNYLPIVLKEKYNVFVFDGVSIFFVLSGFLIGRILIQLYSKPNFKTKDLLVFWNRRWLRTLPNYFLALCLLILLNFAFNPSFTIRSITKYLFFLQNFNSPHPSFFPESWSLSVEEWFYFIIPIGLLFLTKGLKLNTRKSVLLIVFTLIIFTTLFRYYKFATHEISSLGDWDLLFRKQVLTRLDSIMYGVLGSYFFYYHSKNWFKHRLKLFWVGLLLILSAKILSIFNLKPTLGVYNFVFSFSVFAIGVLMIIPYLSSIKSGKGFLSKIIIRTSVISYAMYILHLSLVQFWIIDRINWQNSYLNSNLIITVKFLLFWVLTFFLSHILYKYFERPIMNLRKAKTS</sequence>
<evidence type="ECO:0000313" key="3">
    <source>
        <dbReference type="EMBL" id="MBC2843629.1"/>
    </source>
</evidence>
<feature type="transmembrane region" description="Helical" evidence="1">
    <location>
        <begin position="348"/>
        <end position="366"/>
    </location>
</feature>
<feature type="transmembrane region" description="Helical" evidence="1">
    <location>
        <begin position="245"/>
        <end position="264"/>
    </location>
</feature>
<keyword evidence="1" id="KW-0472">Membrane</keyword>
<feature type="transmembrane region" description="Helical" evidence="1">
    <location>
        <begin position="93"/>
        <end position="114"/>
    </location>
</feature>
<feature type="transmembrane region" description="Helical" evidence="1">
    <location>
        <begin position="48"/>
        <end position="72"/>
    </location>
</feature>